<comment type="subcellular location">
    <subcellularLocation>
        <location evidence="1">Cell outer membrane</location>
        <topology evidence="1">Multi-pass membrane protein</topology>
    </subcellularLocation>
</comment>
<evidence type="ECO:0000256" key="1">
    <source>
        <dbReference type="ARBA" id="ARBA00004571"/>
    </source>
</evidence>
<evidence type="ECO:0000256" key="2">
    <source>
        <dbReference type="ARBA" id="ARBA00011233"/>
    </source>
</evidence>
<evidence type="ECO:0000256" key="9">
    <source>
        <dbReference type="ARBA" id="ARBA00023136"/>
    </source>
</evidence>
<dbReference type="Pfam" id="PF13609">
    <property type="entry name" value="Porin_4"/>
    <property type="match status" value="1"/>
</dbReference>
<organism evidence="13 14">
    <name type="scientific">Colwellia chukchiensis</name>
    <dbReference type="NCBI Taxonomy" id="641665"/>
    <lineage>
        <taxon>Bacteria</taxon>
        <taxon>Pseudomonadati</taxon>
        <taxon>Pseudomonadota</taxon>
        <taxon>Gammaproteobacteria</taxon>
        <taxon>Alteromonadales</taxon>
        <taxon>Colwelliaceae</taxon>
        <taxon>Colwellia</taxon>
    </lineage>
</organism>
<evidence type="ECO:0000256" key="8">
    <source>
        <dbReference type="ARBA" id="ARBA00023114"/>
    </source>
</evidence>
<name>A0A1H7J7V2_9GAMM</name>
<gene>
    <name evidence="13" type="ORF">SAMN05216262_102143</name>
</gene>
<accession>A0A1H7J7V2</accession>
<dbReference type="AlphaFoldDB" id="A0A1H7J7V2"/>
<dbReference type="PANTHER" id="PTHR34501">
    <property type="entry name" value="PROTEIN YDDL-RELATED"/>
    <property type="match status" value="1"/>
</dbReference>
<dbReference type="EMBL" id="FOBI01000002">
    <property type="protein sequence ID" value="SEK69937.1"/>
    <property type="molecule type" value="Genomic_DNA"/>
</dbReference>
<sequence>MKYRYSKIVAALFSSLSLSVSAADVEIYGKANLSLQLSDEGEGSFTEIKSNASRIGLKGTHALNDDLTVIYKAEFQVDLDGDSAKGDSITDRNQYVGLAGSFGEVLLGKNDTMLKQSQGKVDLFSDYNADIKSLWKGENRMADTLSYKSPKFNHLQLGVTYIAEDAVDAEDGVSVAVFYGDAKLKKSSIYASVAHDAEVKGYDITRATVQGKVGKIILGAMIQTQEKVDGSAEMDGYMVSAKYKMDSITFKGQYQAADFKAGDDKSGITLGADYALAKSTKLYAFYTSFDMDTDADQDYLAAGIEYKF</sequence>
<keyword evidence="5" id="KW-0812">Transmembrane</keyword>
<evidence type="ECO:0000313" key="14">
    <source>
        <dbReference type="Proteomes" id="UP000199297"/>
    </source>
</evidence>
<evidence type="ECO:0000256" key="5">
    <source>
        <dbReference type="ARBA" id="ARBA00022692"/>
    </source>
</evidence>
<dbReference type="InterPro" id="IPR033900">
    <property type="entry name" value="Gram_neg_porin_domain"/>
</dbReference>
<evidence type="ECO:0000256" key="4">
    <source>
        <dbReference type="ARBA" id="ARBA00022452"/>
    </source>
</evidence>
<evidence type="ECO:0000259" key="12">
    <source>
        <dbReference type="Pfam" id="PF13609"/>
    </source>
</evidence>
<dbReference type="InterPro" id="IPR050298">
    <property type="entry name" value="Gram-neg_bact_OMP"/>
</dbReference>
<keyword evidence="3" id="KW-0813">Transport</keyword>
<dbReference type="CDD" id="cd00342">
    <property type="entry name" value="gram_neg_porins"/>
    <property type="match status" value="1"/>
</dbReference>
<dbReference type="GO" id="GO:0034220">
    <property type="term" value="P:monoatomic ion transmembrane transport"/>
    <property type="evidence" value="ECO:0007669"/>
    <property type="project" value="InterPro"/>
</dbReference>
<feature type="chain" id="PRO_5011679997" evidence="11">
    <location>
        <begin position="23"/>
        <end position="308"/>
    </location>
</feature>
<dbReference type="Proteomes" id="UP000199297">
    <property type="component" value="Unassembled WGS sequence"/>
</dbReference>
<evidence type="ECO:0000313" key="13">
    <source>
        <dbReference type="EMBL" id="SEK69937.1"/>
    </source>
</evidence>
<dbReference type="GO" id="GO:0046930">
    <property type="term" value="C:pore complex"/>
    <property type="evidence" value="ECO:0007669"/>
    <property type="project" value="UniProtKB-KW"/>
</dbReference>
<keyword evidence="4" id="KW-1134">Transmembrane beta strand</keyword>
<dbReference type="PANTHER" id="PTHR34501:SF9">
    <property type="entry name" value="MAJOR OUTER MEMBRANE PROTEIN P.IA"/>
    <property type="match status" value="1"/>
</dbReference>
<dbReference type="OrthoDB" id="8173690at2"/>
<protein>
    <submittedName>
        <fullName evidence="13">Outer membrane protein (Porin)</fullName>
    </submittedName>
</protein>
<keyword evidence="14" id="KW-1185">Reference proteome</keyword>
<feature type="domain" description="Porin" evidence="12">
    <location>
        <begin position="10"/>
        <end position="292"/>
    </location>
</feature>
<dbReference type="GO" id="GO:0015288">
    <property type="term" value="F:porin activity"/>
    <property type="evidence" value="ECO:0007669"/>
    <property type="project" value="UniProtKB-KW"/>
</dbReference>
<dbReference type="STRING" id="641665.GCA_002104455_01790"/>
<dbReference type="PRINTS" id="PR00182">
    <property type="entry name" value="ECOLNEIPORIN"/>
</dbReference>
<evidence type="ECO:0000256" key="11">
    <source>
        <dbReference type="SAM" id="SignalP"/>
    </source>
</evidence>
<evidence type="ECO:0000256" key="10">
    <source>
        <dbReference type="ARBA" id="ARBA00023237"/>
    </source>
</evidence>
<dbReference type="GO" id="GO:0009279">
    <property type="term" value="C:cell outer membrane"/>
    <property type="evidence" value="ECO:0007669"/>
    <property type="project" value="UniProtKB-SubCell"/>
</dbReference>
<keyword evidence="10" id="KW-0998">Cell outer membrane</keyword>
<evidence type="ECO:0000256" key="6">
    <source>
        <dbReference type="ARBA" id="ARBA00022729"/>
    </source>
</evidence>
<keyword evidence="9" id="KW-0472">Membrane</keyword>
<reference evidence="14" key="1">
    <citation type="submission" date="2016-10" db="EMBL/GenBank/DDBJ databases">
        <authorList>
            <person name="Varghese N."/>
            <person name="Submissions S."/>
        </authorList>
    </citation>
    <scope>NUCLEOTIDE SEQUENCE [LARGE SCALE GENOMIC DNA]</scope>
    <source>
        <strain evidence="14">CGMCC 1.9127</strain>
    </source>
</reference>
<dbReference type="InterPro" id="IPR023614">
    <property type="entry name" value="Porin_dom_sf"/>
</dbReference>
<dbReference type="Gene3D" id="2.40.160.10">
    <property type="entry name" value="Porin"/>
    <property type="match status" value="1"/>
</dbReference>
<proteinExistence type="predicted"/>
<keyword evidence="7" id="KW-0406">Ion transport</keyword>
<dbReference type="RefSeq" id="WP_085283697.1">
    <property type="nucleotide sequence ID" value="NZ_FOBI01000002.1"/>
</dbReference>
<evidence type="ECO:0000256" key="7">
    <source>
        <dbReference type="ARBA" id="ARBA00023065"/>
    </source>
</evidence>
<feature type="signal peptide" evidence="11">
    <location>
        <begin position="1"/>
        <end position="22"/>
    </location>
</feature>
<keyword evidence="6 11" id="KW-0732">Signal</keyword>
<keyword evidence="8" id="KW-0626">Porin</keyword>
<dbReference type="SUPFAM" id="SSF56935">
    <property type="entry name" value="Porins"/>
    <property type="match status" value="1"/>
</dbReference>
<evidence type="ECO:0000256" key="3">
    <source>
        <dbReference type="ARBA" id="ARBA00022448"/>
    </source>
</evidence>
<dbReference type="InterPro" id="IPR001702">
    <property type="entry name" value="Porin_Gram-ve"/>
</dbReference>
<comment type="subunit">
    <text evidence="2">Homotrimer.</text>
</comment>